<dbReference type="PROSITE" id="PS51078">
    <property type="entry name" value="ICLR_ED"/>
    <property type="match status" value="1"/>
</dbReference>
<evidence type="ECO:0000313" key="7">
    <source>
        <dbReference type="Proteomes" id="UP000237752"/>
    </source>
</evidence>
<dbReference type="InterPro" id="IPR012794">
    <property type="entry name" value="PcaR_PcaU"/>
</dbReference>
<dbReference type="InterPro" id="IPR050707">
    <property type="entry name" value="HTH_MetabolicPath_Reg"/>
</dbReference>
<dbReference type="InterPro" id="IPR014757">
    <property type="entry name" value="Tscrpt_reg_IclR_C"/>
</dbReference>
<evidence type="ECO:0000259" key="5">
    <source>
        <dbReference type="PROSITE" id="PS51078"/>
    </source>
</evidence>
<dbReference type="AlphaFoldDB" id="A0A2T1A0E4"/>
<dbReference type="NCBIfam" id="TIGR02431">
    <property type="entry name" value="pcaR_pcaU"/>
    <property type="match status" value="1"/>
</dbReference>
<protein>
    <submittedName>
        <fullName evidence="6">IclR family transcriptional regulator</fullName>
    </submittedName>
</protein>
<evidence type="ECO:0000256" key="2">
    <source>
        <dbReference type="ARBA" id="ARBA00023125"/>
    </source>
</evidence>
<feature type="domain" description="HTH iclR-type" evidence="4">
    <location>
        <begin position="13"/>
        <end position="73"/>
    </location>
</feature>
<dbReference type="InterPro" id="IPR036388">
    <property type="entry name" value="WH-like_DNA-bd_sf"/>
</dbReference>
<dbReference type="Pfam" id="PF01614">
    <property type="entry name" value="IclR_C"/>
    <property type="match status" value="1"/>
</dbReference>
<sequence length="260" mass="28393">MPDEPKHPSSQFVQSFAKGLSVIRTFGPGAGSMTLSQVAERSGLPRAGARRLLLTLQELGYVVFDGKNFSLTPKIMDLGYSYLSSMELWDLAEPFLAGVSERLDETTSAAVLDGPDIVYVVRVPTHRLISNALSIGTRLPAHATSLGRVLLGALSDDELDRYLRTTKLEQFTQKTTTDPDELRAAVRADHSKGWSWVADQLEDGLCGVAVPIRRRDSAVIAAINISTRPVRGSMAAVRKRLLPELRVVAEQIEAALKLRA</sequence>
<dbReference type="RefSeq" id="WP_106349009.1">
    <property type="nucleotide sequence ID" value="NZ_PVUE01000007.1"/>
</dbReference>
<gene>
    <name evidence="6" type="ORF">CLV47_107198</name>
</gene>
<dbReference type="GO" id="GO:0046278">
    <property type="term" value="P:3,4-dihydroxybenzoate metabolic process"/>
    <property type="evidence" value="ECO:0007669"/>
    <property type="project" value="InterPro"/>
</dbReference>
<accession>A0A2T1A0E4</accession>
<feature type="domain" description="IclR-ED" evidence="5">
    <location>
        <begin position="74"/>
        <end position="258"/>
    </location>
</feature>
<dbReference type="PANTHER" id="PTHR30136:SF34">
    <property type="entry name" value="TRANSCRIPTIONAL REGULATOR"/>
    <property type="match status" value="1"/>
</dbReference>
<dbReference type="GO" id="GO:0045893">
    <property type="term" value="P:positive regulation of DNA-templated transcription"/>
    <property type="evidence" value="ECO:0007669"/>
    <property type="project" value="InterPro"/>
</dbReference>
<keyword evidence="1" id="KW-0805">Transcription regulation</keyword>
<dbReference type="SMART" id="SM00346">
    <property type="entry name" value="HTH_ICLR"/>
    <property type="match status" value="1"/>
</dbReference>
<dbReference type="GO" id="GO:0045892">
    <property type="term" value="P:negative regulation of DNA-templated transcription"/>
    <property type="evidence" value="ECO:0007669"/>
    <property type="project" value="TreeGrafter"/>
</dbReference>
<keyword evidence="2" id="KW-0238">DNA-binding</keyword>
<dbReference type="PANTHER" id="PTHR30136">
    <property type="entry name" value="HELIX-TURN-HELIX TRANSCRIPTIONAL REGULATOR, ICLR FAMILY"/>
    <property type="match status" value="1"/>
</dbReference>
<proteinExistence type="predicted"/>
<dbReference type="SUPFAM" id="SSF55781">
    <property type="entry name" value="GAF domain-like"/>
    <property type="match status" value="1"/>
</dbReference>
<keyword evidence="3" id="KW-0804">Transcription</keyword>
<evidence type="ECO:0000313" key="6">
    <source>
        <dbReference type="EMBL" id="PRZ42070.1"/>
    </source>
</evidence>
<dbReference type="EMBL" id="PVUE01000007">
    <property type="protein sequence ID" value="PRZ42070.1"/>
    <property type="molecule type" value="Genomic_DNA"/>
</dbReference>
<comment type="caution">
    <text evidence="6">The sequence shown here is derived from an EMBL/GenBank/DDBJ whole genome shotgun (WGS) entry which is preliminary data.</text>
</comment>
<keyword evidence="7" id="KW-1185">Reference proteome</keyword>
<dbReference type="Gene3D" id="3.30.450.40">
    <property type="match status" value="1"/>
</dbReference>
<reference evidence="6 7" key="1">
    <citation type="submission" date="2018-03" db="EMBL/GenBank/DDBJ databases">
        <title>Genomic Encyclopedia of Archaeal and Bacterial Type Strains, Phase II (KMG-II): from individual species to whole genera.</title>
        <authorList>
            <person name="Goeker M."/>
        </authorList>
    </citation>
    <scope>NUCLEOTIDE SEQUENCE [LARGE SCALE GENOMIC DNA]</scope>
    <source>
        <strain evidence="6 7">DSM 100065</strain>
    </source>
</reference>
<name>A0A2T1A0E4_9ACTN</name>
<dbReference type="Pfam" id="PF09339">
    <property type="entry name" value="HTH_IclR"/>
    <property type="match status" value="1"/>
</dbReference>
<dbReference type="PROSITE" id="PS51077">
    <property type="entry name" value="HTH_ICLR"/>
    <property type="match status" value="1"/>
</dbReference>
<dbReference type="OrthoDB" id="9807558at2"/>
<dbReference type="InterPro" id="IPR029016">
    <property type="entry name" value="GAF-like_dom_sf"/>
</dbReference>
<evidence type="ECO:0000259" key="4">
    <source>
        <dbReference type="PROSITE" id="PS51077"/>
    </source>
</evidence>
<dbReference type="Proteomes" id="UP000237752">
    <property type="component" value="Unassembled WGS sequence"/>
</dbReference>
<dbReference type="GO" id="GO:0003700">
    <property type="term" value="F:DNA-binding transcription factor activity"/>
    <property type="evidence" value="ECO:0007669"/>
    <property type="project" value="TreeGrafter"/>
</dbReference>
<organism evidence="6 7">
    <name type="scientific">Antricoccus suffuscus</name>
    <dbReference type="NCBI Taxonomy" id="1629062"/>
    <lineage>
        <taxon>Bacteria</taxon>
        <taxon>Bacillati</taxon>
        <taxon>Actinomycetota</taxon>
        <taxon>Actinomycetes</taxon>
        <taxon>Geodermatophilales</taxon>
        <taxon>Antricoccaceae</taxon>
        <taxon>Antricoccus</taxon>
    </lineage>
</organism>
<dbReference type="Gene3D" id="1.10.10.10">
    <property type="entry name" value="Winged helix-like DNA-binding domain superfamily/Winged helix DNA-binding domain"/>
    <property type="match status" value="1"/>
</dbReference>
<evidence type="ECO:0000256" key="1">
    <source>
        <dbReference type="ARBA" id="ARBA00023015"/>
    </source>
</evidence>
<evidence type="ECO:0000256" key="3">
    <source>
        <dbReference type="ARBA" id="ARBA00023163"/>
    </source>
</evidence>
<dbReference type="InterPro" id="IPR005471">
    <property type="entry name" value="Tscrpt_reg_IclR_N"/>
</dbReference>
<dbReference type="InterPro" id="IPR036390">
    <property type="entry name" value="WH_DNA-bd_sf"/>
</dbReference>
<dbReference type="GO" id="GO:0003677">
    <property type="term" value="F:DNA binding"/>
    <property type="evidence" value="ECO:0007669"/>
    <property type="project" value="UniProtKB-KW"/>
</dbReference>
<dbReference type="SUPFAM" id="SSF46785">
    <property type="entry name" value="Winged helix' DNA-binding domain"/>
    <property type="match status" value="1"/>
</dbReference>